<keyword evidence="5 8" id="KW-1133">Transmembrane helix</keyword>
<dbReference type="STRING" id="655819.J5K7B1"/>
<dbReference type="GO" id="GO:0015854">
    <property type="term" value="P:guanine transport"/>
    <property type="evidence" value="ECO:0007669"/>
    <property type="project" value="TreeGrafter"/>
</dbReference>
<dbReference type="Pfam" id="PF00860">
    <property type="entry name" value="Xan_ur_permease"/>
    <property type="match status" value="1"/>
</dbReference>
<dbReference type="GO" id="GO:0015853">
    <property type="term" value="P:adenine transport"/>
    <property type="evidence" value="ECO:0007669"/>
    <property type="project" value="TreeGrafter"/>
</dbReference>
<feature type="transmembrane region" description="Helical" evidence="8">
    <location>
        <begin position="476"/>
        <end position="494"/>
    </location>
</feature>
<evidence type="ECO:0000313" key="10">
    <source>
        <dbReference type="Proteomes" id="UP000002762"/>
    </source>
</evidence>
<feature type="compositionally biased region" description="Polar residues" evidence="7">
    <location>
        <begin position="573"/>
        <end position="590"/>
    </location>
</feature>
<keyword evidence="6 8" id="KW-0472">Membrane</keyword>
<dbReference type="AlphaFoldDB" id="J5K7B1"/>
<dbReference type="HOGENOM" id="CLU_024508_3_2_1"/>
<dbReference type="RefSeq" id="XP_008594189.1">
    <property type="nucleotide sequence ID" value="XM_008595967.1"/>
</dbReference>
<evidence type="ECO:0000256" key="8">
    <source>
        <dbReference type="SAM" id="Phobius"/>
    </source>
</evidence>
<proteinExistence type="inferred from homology"/>
<feature type="transmembrane region" description="Helical" evidence="8">
    <location>
        <begin position="349"/>
        <end position="368"/>
    </location>
</feature>
<keyword evidence="3" id="KW-0813">Transport</keyword>
<sequence>MSRTSHDEFVVESQEPAVRRSRFCGLRDFCDLADLWLSASRFGHFFRLGGSGHEIVTSSVFREVRAGLTTFATMAYIIAVNASMLSQTGGTCECTLTDKHQCDSIPKFVTCKEEVRRDLITATAAIAGMATLVFGLLTNLPVAIAPGMGLNAYFAFQVVGVNGSGSIPYRTALTAIFIEGFIFILLALTGMRQWLVKIIPATLKTATGVGIGFLLTEVGLSYSSGIGAITGGGGGSPLTLGGCPKELLDPASGMCTSGQMSSPKLWLGVFCGGIFTAFLMAYRIKYALVIGIALVSVISWPRNTAVTYFPNTEEGDSRFEFFKQVVAWHPLSRVANQLEWDIQTSGSNFALALFTFLYVDIIDATATLYSMVRFCGVVDKDGDFPRSTIAYCTDAAFISVSALLGSSPVTAFIESGAGIAEGGRTGLTAVVTGLCFIVAVFFAPIFASIPPWATGCTLVLVGCMMIRQITQINWRYIGDVLPSFVVMTFIPFSYSVAYGLIAGIFVYTMLNGLIGAMVYISGGRCEPREYELKEYWSWKGSGQPPWFVRAIRHHSKKAARDVSTPAGVPEFRSPQQERVVSFSGDSQGRSSAKGEAATERGSLQEQRSTKENENPAKRLPKMTPIISQTLYQKLTNVLGTRLPATEVELPWNR</sequence>
<dbReference type="InterPro" id="IPR006043">
    <property type="entry name" value="NCS2"/>
</dbReference>
<dbReference type="InParanoid" id="J5K7B1"/>
<feature type="transmembrane region" description="Helical" evidence="8">
    <location>
        <begin position="500"/>
        <end position="520"/>
    </location>
</feature>
<organism evidence="9 10">
    <name type="scientific">Beauveria bassiana (strain ARSEF 2860)</name>
    <name type="common">White muscardine disease fungus</name>
    <name type="synonym">Tritirachium shiotae</name>
    <dbReference type="NCBI Taxonomy" id="655819"/>
    <lineage>
        <taxon>Eukaryota</taxon>
        <taxon>Fungi</taxon>
        <taxon>Dikarya</taxon>
        <taxon>Ascomycota</taxon>
        <taxon>Pezizomycotina</taxon>
        <taxon>Sordariomycetes</taxon>
        <taxon>Hypocreomycetidae</taxon>
        <taxon>Hypocreales</taxon>
        <taxon>Cordycipitaceae</taxon>
        <taxon>Beauveria</taxon>
    </lineage>
</organism>
<feature type="transmembrane region" description="Helical" evidence="8">
    <location>
        <begin position="167"/>
        <end position="188"/>
    </location>
</feature>
<evidence type="ECO:0000256" key="7">
    <source>
        <dbReference type="SAM" id="MobiDB-lite"/>
    </source>
</evidence>
<feature type="compositionally biased region" description="Basic and acidic residues" evidence="7">
    <location>
        <begin position="607"/>
        <end position="616"/>
    </location>
</feature>
<dbReference type="PANTHER" id="PTHR43337:SF3">
    <property type="entry name" value="PURINE TRANSPORTER"/>
    <property type="match status" value="1"/>
</dbReference>
<reference evidence="9 10" key="1">
    <citation type="journal article" date="2012" name="Sci. Rep.">
        <title>Genomic perspectives on the evolution of fungal entomopathogenicity in Beauveria bassiana.</title>
        <authorList>
            <person name="Xiao G."/>
            <person name="Ying S.H."/>
            <person name="Zheng P."/>
            <person name="Wang Z.L."/>
            <person name="Zhang S."/>
            <person name="Xie X.Q."/>
            <person name="Shang Y."/>
            <person name="St Leger R.J."/>
            <person name="Zhao G.P."/>
            <person name="Wang C."/>
            <person name="Feng M.G."/>
        </authorList>
    </citation>
    <scope>NUCLEOTIDE SEQUENCE [LARGE SCALE GENOMIC DNA]</scope>
    <source>
        <strain evidence="9 10">ARSEF 2860</strain>
    </source>
</reference>
<dbReference type="GeneID" id="19883882"/>
<dbReference type="PANTHER" id="PTHR43337">
    <property type="entry name" value="XANTHINE/URACIL PERMEASE C887.17-RELATED"/>
    <property type="match status" value="1"/>
</dbReference>
<feature type="transmembrane region" description="Helical" evidence="8">
    <location>
        <begin position="388"/>
        <end position="413"/>
    </location>
</feature>
<dbReference type="EMBL" id="JH725151">
    <property type="protein sequence ID" value="EJP70001.1"/>
    <property type="molecule type" value="Genomic_DNA"/>
</dbReference>
<name>J5K7B1_BEAB2</name>
<evidence type="ECO:0000256" key="6">
    <source>
        <dbReference type="ARBA" id="ARBA00023136"/>
    </source>
</evidence>
<comment type="subcellular location">
    <subcellularLocation>
        <location evidence="1">Membrane</location>
        <topology evidence="1">Multi-pass membrane protein</topology>
    </subcellularLocation>
</comment>
<evidence type="ECO:0000256" key="5">
    <source>
        <dbReference type="ARBA" id="ARBA00022989"/>
    </source>
</evidence>
<evidence type="ECO:0000256" key="2">
    <source>
        <dbReference type="ARBA" id="ARBA00005697"/>
    </source>
</evidence>
<evidence type="ECO:0000313" key="9">
    <source>
        <dbReference type="EMBL" id="EJP70001.1"/>
    </source>
</evidence>
<feature type="transmembrane region" description="Helical" evidence="8">
    <location>
        <begin position="265"/>
        <end position="282"/>
    </location>
</feature>
<dbReference type="InterPro" id="IPR045018">
    <property type="entry name" value="Azg-like"/>
</dbReference>
<dbReference type="GO" id="GO:0005886">
    <property type="term" value="C:plasma membrane"/>
    <property type="evidence" value="ECO:0007669"/>
    <property type="project" value="TreeGrafter"/>
</dbReference>
<protein>
    <submittedName>
        <fullName evidence="9">Permease-like protein</fullName>
    </submittedName>
</protein>
<accession>J5K7B1</accession>
<feature type="transmembrane region" description="Helical" evidence="8">
    <location>
        <begin position="122"/>
        <end position="147"/>
    </location>
</feature>
<evidence type="ECO:0000256" key="4">
    <source>
        <dbReference type="ARBA" id="ARBA00022692"/>
    </source>
</evidence>
<keyword evidence="4 8" id="KW-0812">Transmembrane</keyword>
<dbReference type="GO" id="GO:0005345">
    <property type="term" value="F:purine nucleobase transmembrane transporter activity"/>
    <property type="evidence" value="ECO:0007669"/>
    <property type="project" value="TreeGrafter"/>
</dbReference>
<dbReference type="OrthoDB" id="431212at2759"/>
<evidence type="ECO:0000256" key="1">
    <source>
        <dbReference type="ARBA" id="ARBA00004141"/>
    </source>
</evidence>
<feature type="transmembrane region" description="Helical" evidence="8">
    <location>
        <begin position="425"/>
        <end position="446"/>
    </location>
</feature>
<dbReference type="Proteomes" id="UP000002762">
    <property type="component" value="Unassembled WGS sequence"/>
</dbReference>
<evidence type="ECO:0000256" key="3">
    <source>
        <dbReference type="ARBA" id="ARBA00022448"/>
    </source>
</evidence>
<feature type="region of interest" description="Disordered" evidence="7">
    <location>
        <begin position="558"/>
        <end position="624"/>
    </location>
</feature>
<comment type="similarity">
    <text evidence="2">Belongs to the nucleobase:cation symporter-2 (NCS2) (TC 2.A.40) family. Azg-like subfamily.</text>
</comment>
<keyword evidence="10" id="KW-1185">Reference proteome</keyword>
<gene>
    <name evidence="9" type="ORF">BBA_00870</name>
</gene>